<keyword evidence="4 9" id="KW-0805">Transcription regulation</keyword>
<evidence type="ECO:0000256" key="1">
    <source>
        <dbReference type="ARBA" id="ARBA00004123"/>
    </source>
</evidence>
<feature type="compositionally biased region" description="Polar residues" evidence="10">
    <location>
        <begin position="973"/>
        <end position="984"/>
    </location>
</feature>
<feature type="compositionally biased region" description="Basic and acidic residues" evidence="10">
    <location>
        <begin position="1297"/>
        <end position="1312"/>
    </location>
</feature>
<dbReference type="OrthoDB" id="2281547at2759"/>
<evidence type="ECO:0000256" key="10">
    <source>
        <dbReference type="SAM" id="MobiDB-lite"/>
    </source>
</evidence>
<evidence type="ECO:0000256" key="4">
    <source>
        <dbReference type="ARBA" id="ARBA00023015"/>
    </source>
</evidence>
<feature type="region of interest" description="Disordered" evidence="10">
    <location>
        <begin position="607"/>
        <end position="1045"/>
    </location>
</feature>
<feature type="compositionally biased region" description="Gly residues" evidence="10">
    <location>
        <begin position="1224"/>
        <end position="1236"/>
    </location>
</feature>
<feature type="compositionally biased region" description="Acidic residues" evidence="10">
    <location>
        <begin position="657"/>
        <end position="670"/>
    </location>
</feature>
<dbReference type="GO" id="GO:0016592">
    <property type="term" value="C:mediator complex"/>
    <property type="evidence" value="ECO:0007669"/>
    <property type="project" value="InterPro"/>
</dbReference>
<evidence type="ECO:0000313" key="12">
    <source>
        <dbReference type="EMBL" id="VEN35032.1"/>
    </source>
</evidence>
<evidence type="ECO:0000256" key="5">
    <source>
        <dbReference type="ARBA" id="ARBA00023159"/>
    </source>
</evidence>
<feature type="region of interest" description="Disordered" evidence="10">
    <location>
        <begin position="1500"/>
        <end position="1529"/>
    </location>
</feature>
<feature type="compositionally biased region" description="Polar residues" evidence="10">
    <location>
        <begin position="1285"/>
        <end position="1295"/>
    </location>
</feature>
<gene>
    <name evidence="12" type="ORF">CALMAC_LOCUS1046</name>
</gene>
<feature type="compositionally biased region" description="Low complexity" evidence="10">
    <location>
        <begin position="1237"/>
        <end position="1260"/>
    </location>
</feature>
<evidence type="ECO:0000259" key="11">
    <source>
        <dbReference type="Pfam" id="PF10744"/>
    </source>
</evidence>
<feature type="compositionally biased region" description="Low complexity" evidence="10">
    <location>
        <begin position="865"/>
        <end position="882"/>
    </location>
</feature>
<evidence type="ECO:0000256" key="8">
    <source>
        <dbReference type="ARBA" id="ARBA00031254"/>
    </source>
</evidence>
<feature type="compositionally biased region" description="Polar residues" evidence="10">
    <location>
        <begin position="1021"/>
        <end position="1037"/>
    </location>
</feature>
<protein>
    <recommendedName>
        <fullName evidence="3 9">Mediator of RNA polymerase II transcription subunit 1</fullName>
    </recommendedName>
    <alternativeName>
        <fullName evidence="8 9">Mediator complex subunit 1</fullName>
    </alternativeName>
</protein>
<accession>A0A653BHH5</accession>
<feature type="compositionally biased region" description="Low complexity" evidence="10">
    <location>
        <begin position="746"/>
        <end position="763"/>
    </location>
</feature>
<dbReference type="EMBL" id="CAACVG010001204">
    <property type="protein sequence ID" value="VEN35032.1"/>
    <property type="molecule type" value="Genomic_DNA"/>
</dbReference>
<dbReference type="Pfam" id="PF10744">
    <property type="entry name" value="Med1"/>
    <property type="match status" value="1"/>
</dbReference>
<dbReference type="InterPro" id="IPR019680">
    <property type="entry name" value="Mediator_Med1"/>
</dbReference>
<evidence type="ECO:0000256" key="3">
    <source>
        <dbReference type="ARBA" id="ARBA00020612"/>
    </source>
</evidence>
<comment type="similarity">
    <text evidence="2 9">Belongs to the Mediator complex subunit 1 family.</text>
</comment>
<feature type="region of interest" description="Disordered" evidence="10">
    <location>
        <begin position="1059"/>
        <end position="1312"/>
    </location>
</feature>
<feature type="compositionally biased region" description="Polar residues" evidence="10">
    <location>
        <begin position="1266"/>
        <end position="1275"/>
    </location>
</feature>
<feature type="compositionally biased region" description="Basic and acidic residues" evidence="10">
    <location>
        <begin position="764"/>
        <end position="783"/>
    </location>
</feature>
<evidence type="ECO:0000313" key="13">
    <source>
        <dbReference type="Proteomes" id="UP000410492"/>
    </source>
</evidence>
<feature type="compositionally biased region" description="Gly residues" evidence="10">
    <location>
        <begin position="1090"/>
        <end position="1117"/>
    </location>
</feature>
<feature type="compositionally biased region" description="Polar residues" evidence="10">
    <location>
        <begin position="917"/>
        <end position="933"/>
    </location>
</feature>
<name>A0A653BHH5_CALMS</name>
<dbReference type="GO" id="GO:0003712">
    <property type="term" value="F:transcription coregulator activity"/>
    <property type="evidence" value="ECO:0007669"/>
    <property type="project" value="InterPro"/>
</dbReference>
<dbReference type="GO" id="GO:0045944">
    <property type="term" value="P:positive regulation of transcription by RNA polymerase II"/>
    <property type="evidence" value="ECO:0007669"/>
    <property type="project" value="UniProtKB-ARBA"/>
</dbReference>
<dbReference type="Proteomes" id="UP000410492">
    <property type="component" value="Unassembled WGS sequence"/>
</dbReference>
<reference evidence="12 13" key="1">
    <citation type="submission" date="2019-01" db="EMBL/GenBank/DDBJ databases">
        <authorList>
            <person name="Sayadi A."/>
        </authorList>
    </citation>
    <scope>NUCLEOTIDE SEQUENCE [LARGE SCALE GENOMIC DNA]</scope>
</reference>
<feature type="region of interest" description="Disordered" evidence="10">
    <location>
        <begin position="1399"/>
        <end position="1430"/>
    </location>
</feature>
<evidence type="ECO:0000256" key="9">
    <source>
        <dbReference type="RuleBase" id="RU364059"/>
    </source>
</evidence>
<feature type="compositionally biased region" description="Polar residues" evidence="10">
    <location>
        <begin position="633"/>
        <end position="642"/>
    </location>
</feature>
<evidence type="ECO:0000256" key="6">
    <source>
        <dbReference type="ARBA" id="ARBA00023163"/>
    </source>
</evidence>
<proteinExistence type="inferred from homology"/>
<comment type="subcellular location">
    <subcellularLocation>
        <location evidence="1 9">Nucleus</location>
    </subcellularLocation>
</comment>
<keyword evidence="7 9" id="KW-0539">Nucleus</keyword>
<keyword evidence="6 9" id="KW-0804">Transcription</keyword>
<comment type="function">
    <text evidence="9">Component of the Mediator complex, a coactivator involved in the regulated transcription of nearly all RNA polymerase II-dependent genes. Mediator functions as a bridge to convey information from gene-specific regulatory proteins to the basal RNA polymerase II transcription machinery. Mediator is recruited to promoters by direct interactions with regulatory proteins and serves as a scaffold for the assembly of a functional preinitiation complex with RNA polymerase II and the general transcription factors.</text>
</comment>
<feature type="compositionally biased region" description="Polar residues" evidence="10">
    <location>
        <begin position="844"/>
        <end position="857"/>
    </location>
</feature>
<feature type="compositionally biased region" description="Basic and acidic residues" evidence="10">
    <location>
        <begin position="1412"/>
        <end position="1422"/>
    </location>
</feature>
<dbReference type="PANTHER" id="PTHR12881">
    <property type="entry name" value="MEDIATOR OF RNA POLYMERASE II TRANSCRIPTION SUBUNIT 1"/>
    <property type="match status" value="1"/>
</dbReference>
<feature type="compositionally biased region" description="Polar residues" evidence="10">
    <location>
        <begin position="1189"/>
        <end position="1201"/>
    </location>
</feature>
<organism evidence="12 13">
    <name type="scientific">Callosobruchus maculatus</name>
    <name type="common">Southern cowpea weevil</name>
    <name type="synonym">Pulse bruchid</name>
    <dbReference type="NCBI Taxonomy" id="64391"/>
    <lineage>
        <taxon>Eukaryota</taxon>
        <taxon>Metazoa</taxon>
        <taxon>Ecdysozoa</taxon>
        <taxon>Arthropoda</taxon>
        <taxon>Hexapoda</taxon>
        <taxon>Insecta</taxon>
        <taxon>Pterygota</taxon>
        <taxon>Neoptera</taxon>
        <taxon>Endopterygota</taxon>
        <taxon>Coleoptera</taxon>
        <taxon>Polyphaga</taxon>
        <taxon>Cucujiformia</taxon>
        <taxon>Chrysomeloidea</taxon>
        <taxon>Chrysomelidae</taxon>
        <taxon>Bruchinae</taxon>
        <taxon>Bruchini</taxon>
        <taxon>Callosobruchus</taxon>
    </lineage>
</organism>
<dbReference type="InterPro" id="IPR051999">
    <property type="entry name" value="Mediator_complex_subunit_1"/>
</dbReference>
<keyword evidence="5 9" id="KW-0010">Activator</keyword>
<evidence type="ECO:0000256" key="2">
    <source>
        <dbReference type="ARBA" id="ARBA00006210"/>
    </source>
</evidence>
<dbReference type="PANTHER" id="PTHR12881:SF10">
    <property type="entry name" value="MEDIATOR OF RNA POLYMERASE II TRANSCRIPTION SUBUNIT 1"/>
    <property type="match status" value="1"/>
</dbReference>
<feature type="domain" description="Mediator complex subunit Med1" evidence="11">
    <location>
        <begin position="67"/>
        <end position="421"/>
    </location>
</feature>
<feature type="compositionally biased region" description="Low complexity" evidence="10">
    <location>
        <begin position="687"/>
        <end position="730"/>
    </location>
</feature>
<sequence length="1543" mass="161583">MNRVQSGTLPLPVGKDKAKDWQLEILMEKLRSKAAQYKSLPEISKNVRMTLLEKRYALDSVEKSQHQKCLDTLQHSIKVTSLQSMVERLESLTRQLGLKFVVEPAGVFISSDMFYLEIVLEPTGAVKDVKIHHEGKQEQQSCTELVNCLSKGDFADFTAQLEGFASIYQLNAEKKVKCKAFTALESLEADLSTLAQLQMFMKEPFNLIHKSPVGILEKRKGGHPMKLTYFVSPYDLINVEKNDLEAINIEAILSKGLGYSVTVCMEGSAAHKLQTTTLITINRGINGKGTPSYTSLTSQNSAVIPACFVLKLNKPMPMCLSLVRQIQQLQPWTDIDSIPQQPLLNLIVTHCSEGKIHSTNNKGMFVNLPDQNHCYFMTENKNMEGVLVTSIPFTHPAHVANILSILREQALFNTTISSCVRPNSKQDFDNITMFEVSALSSKHISVSLEHPIEESMATAEIDLTDISNLVCRVSDPSGAPDSASELATRVLNRSFSLPVTMRAILKMWERQSVGRTNHFSGHENFSLPLGSGDPGGHKDSTGNNLAEFGGLNDKIKQEPSSNGGGHTMMMQANQGMFLNESMMASNFQNFPPSDGVLTNIELANILADTPENTPSASKGKRKVGSEEAEPMDSNDSTQSMLQDNAEATEESSSMDKAEDDEDCDEDEEMAEIGVFSAELSEKRKSQSRSPSVDSSEKSSPLVVPSTVSITPVAPSSSPSSASAVGFSVSSTKDKRDGATPAVPSSITITAITTAQPKSSSSSSSEEKSKEKKSSKSSKEDKNKLEKKRKRKREESPMGPPEKVPHKQDPLSKPSTVSVKTASESPPLPPSTTPTSPGMMRKFSGSPTSNRSASSVSGKLSPGLIKSGAKGGSSSSSSASSHQSPKHSPAHVPSSPKHSLAGISSPKHHGASPKHPSASGSGKPSMSTLKSAANSPSGKSSGELKSKSGSKEGSGGGSGSSSSGRDKDKKTSSVFGVSNSKNKSASLKVVITPVKSLEGSGSVAGGNGGEAPSSGAPDSLPSPGSGNSADSKSSANQARNRKGSLSAIVDKLKVNAQHCDMATDLSSKSTSSSGGGGGSNSSGGANRGAERTGGGGTGGGANKTSGGGGGDSKGGGKTGDVKNSEYMVKPSSDGMKITINKTRTKESSSSSGVKSSSGSSGVNKGSIGTGSPKVHTGLKPGVNAGPASKKPQQLQKSGTSIPNSATGYVGSGGGNSNSGNTAGSGNSGGTGNSGSGTGSTKTSSGSLSSSGGGSNLSKSVSKFGGSPKTSSSATDLSRSKDRLKPTKSNSEKSIFSSLKDRKSSPTPSRDDVDSIYRLSQANLMEGMMKTLDKNFQIPKLSARVSEEKKKNELNNINRSTVDTKFFDTMSKNDLTIPKYPLAIPSSKPYENSVDQKVRNSVNSMNPMNMGNKMIDDDDKKKDMPQNLSSSQGKDLELLKSTYPEPLSLSTKSVDLTSKFAAAAAVTTPLSKPGGDDSSTIVGGAALDYTKAASGQSAAVASAVPPSMGGHVAKEPGGRPGGHSAPSPCITDDELMDEAVVGIGK</sequence>
<keyword evidence="13" id="KW-1185">Reference proteome</keyword>
<evidence type="ECO:0000256" key="7">
    <source>
        <dbReference type="ARBA" id="ARBA00023242"/>
    </source>
</evidence>
<feature type="compositionally biased region" description="Low complexity" evidence="10">
    <location>
        <begin position="1146"/>
        <end position="1165"/>
    </location>
</feature>